<evidence type="ECO:0000256" key="1">
    <source>
        <dbReference type="ARBA" id="ARBA00004651"/>
    </source>
</evidence>
<keyword evidence="5 7" id="KW-1133">Transmembrane helix</keyword>
<feature type="transmembrane region" description="Helical" evidence="7">
    <location>
        <begin position="75"/>
        <end position="93"/>
    </location>
</feature>
<accession>A0A223S670</accession>
<evidence type="ECO:0000313" key="10">
    <source>
        <dbReference type="Proteomes" id="UP000215005"/>
    </source>
</evidence>
<keyword evidence="3" id="KW-1003">Cell membrane</keyword>
<organism evidence="9 10">
    <name type="scientific">Nocardiopsis gilva YIM 90087</name>
    <dbReference type="NCBI Taxonomy" id="1235441"/>
    <lineage>
        <taxon>Bacteria</taxon>
        <taxon>Bacillati</taxon>
        <taxon>Actinomycetota</taxon>
        <taxon>Actinomycetes</taxon>
        <taxon>Streptosporangiales</taxon>
        <taxon>Nocardiopsidaceae</taxon>
        <taxon>Nocardiopsis</taxon>
    </lineage>
</organism>
<dbReference type="Pfam" id="PF02308">
    <property type="entry name" value="MgtC"/>
    <property type="match status" value="1"/>
</dbReference>
<reference evidence="9 10" key="1">
    <citation type="submission" date="2017-08" db="EMBL/GenBank/DDBJ databases">
        <title>The complete genome sequence of Nocardiopsis gilva YIM 90087.</title>
        <authorList>
            <person name="Yin M."/>
            <person name="Tang S."/>
        </authorList>
    </citation>
    <scope>NUCLEOTIDE SEQUENCE [LARGE SCALE GENOMIC DNA]</scope>
    <source>
        <strain evidence="9 10">YIM 90087</strain>
    </source>
</reference>
<evidence type="ECO:0000256" key="3">
    <source>
        <dbReference type="ARBA" id="ARBA00022475"/>
    </source>
</evidence>
<comment type="similarity">
    <text evidence="2">Belongs to the MgtC/SapB family.</text>
</comment>
<evidence type="ECO:0000259" key="8">
    <source>
        <dbReference type="Pfam" id="PF02308"/>
    </source>
</evidence>
<comment type="subcellular location">
    <subcellularLocation>
        <location evidence="1">Cell membrane</location>
        <topology evidence="1">Multi-pass membrane protein</topology>
    </subcellularLocation>
</comment>
<dbReference type="OrthoDB" id="9811198at2"/>
<gene>
    <name evidence="9" type="ORF">CDO52_13340</name>
</gene>
<dbReference type="PRINTS" id="PR01837">
    <property type="entry name" value="MGTCSAPBPROT"/>
</dbReference>
<dbReference type="InterPro" id="IPR049177">
    <property type="entry name" value="MgtC_SapB_SrpB_YhiD_N"/>
</dbReference>
<feature type="domain" description="MgtC/SapB/SrpB/YhiD N-terminal" evidence="8">
    <location>
        <begin position="15"/>
        <end position="141"/>
    </location>
</feature>
<feature type="transmembrane region" description="Helical" evidence="7">
    <location>
        <begin position="105"/>
        <end position="135"/>
    </location>
</feature>
<dbReference type="KEGG" id="ngv:CDO52_13340"/>
<name>A0A223S670_9ACTN</name>
<dbReference type="EMBL" id="CP022753">
    <property type="protein sequence ID" value="ASU83643.1"/>
    <property type="molecule type" value="Genomic_DNA"/>
</dbReference>
<evidence type="ECO:0000313" key="9">
    <source>
        <dbReference type="EMBL" id="ASU83643.1"/>
    </source>
</evidence>
<feature type="transmembrane region" description="Helical" evidence="7">
    <location>
        <begin position="43"/>
        <end position="63"/>
    </location>
</feature>
<dbReference type="AlphaFoldDB" id="A0A223S670"/>
<dbReference type="PANTHER" id="PTHR33778">
    <property type="entry name" value="PROTEIN MGTC"/>
    <property type="match status" value="1"/>
</dbReference>
<dbReference type="PANTHER" id="PTHR33778:SF1">
    <property type="entry name" value="MAGNESIUM TRANSPORTER YHID-RELATED"/>
    <property type="match status" value="1"/>
</dbReference>
<evidence type="ECO:0000256" key="4">
    <source>
        <dbReference type="ARBA" id="ARBA00022692"/>
    </source>
</evidence>
<dbReference type="RefSeq" id="WP_017616734.1">
    <property type="nucleotide sequence ID" value="NZ_ANBG01000021.1"/>
</dbReference>
<keyword evidence="10" id="KW-1185">Reference proteome</keyword>
<evidence type="ECO:0000256" key="2">
    <source>
        <dbReference type="ARBA" id="ARBA00009298"/>
    </source>
</evidence>
<sequence>MQGVAVQGWEQLVALLLALVLCSLIGLERQLRQKSAGLRTHTLVGLGAALFVIVSKYGFGDVIDPPDVVLDPSRVAAQIVSGVGFIGAGLVFVRRDIVRGLTTAAAVWLSAAVGTAAGAGLWIIAAAVTAAYFLVVFCYPWILDRLAATEPATAVIQVGYEGERGVLRSIVTQATHSGFVIEEVRSQRAETRRPGPVYVDLAMRVQGKGDVNELAADLSDIPGVHRVDVGPDGENEKE</sequence>
<feature type="transmembrane region" description="Helical" evidence="7">
    <location>
        <begin position="12"/>
        <end position="31"/>
    </location>
</feature>
<keyword evidence="6 7" id="KW-0472">Membrane</keyword>
<protein>
    <submittedName>
        <fullName evidence="9">Magnesium transporter MgtC</fullName>
    </submittedName>
</protein>
<evidence type="ECO:0000256" key="7">
    <source>
        <dbReference type="SAM" id="Phobius"/>
    </source>
</evidence>
<dbReference type="InterPro" id="IPR003416">
    <property type="entry name" value="MgtC/SapB/SrpB/YhiD_fam"/>
</dbReference>
<dbReference type="GO" id="GO:0005886">
    <property type="term" value="C:plasma membrane"/>
    <property type="evidence" value="ECO:0007669"/>
    <property type="project" value="UniProtKB-SubCell"/>
</dbReference>
<keyword evidence="4 7" id="KW-0812">Transmembrane</keyword>
<proteinExistence type="inferred from homology"/>
<evidence type="ECO:0000256" key="5">
    <source>
        <dbReference type="ARBA" id="ARBA00022989"/>
    </source>
</evidence>
<evidence type="ECO:0000256" key="6">
    <source>
        <dbReference type="ARBA" id="ARBA00023136"/>
    </source>
</evidence>
<dbReference type="Proteomes" id="UP000215005">
    <property type="component" value="Chromosome"/>
</dbReference>